<gene>
    <name evidence="1" type="ORF">LMH87_009763</name>
</gene>
<sequence length="100" mass="11717">MSHLEKQRLESYLYHYATANLGAQTLLRYPFNYQDVDGTRDPPQSLVENDSDMMLKAARLKSTNTPKPVHFSTANCKREFVFYTFLRAWQFGGYPYRKLA</sequence>
<dbReference type="EMBL" id="JAJHUN010000008">
    <property type="protein sequence ID" value="KAJ4153268.1"/>
    <property type="molecule type" value="Genomic_DNA"/>
</dbReference>
<protein>
    <submittedName>
        <fullName evidence="1">Uncharacterized protein</fullName>
    </submittedName>
</protein>
<organism evidence="1 2">
    <name type="scientific">Akanthomyces muscarius</name>
    <name type="common">Entomopathogenic fungus</name>
    <name type="synonym">Lecanicillium muscarium</name>
    <dbReference type="NCBI Taxonomy" id="2231603"/>
    <lineage>
        <taxon>Eukaryota</taxon>
        <taxon>Fungi</taxon>
        <taxon>Dikarya</taxon>
        <taxon>Ascomycota</taxon>
        <taxon>Pezizomycotina</taxon>
        <taxon>Sordariomycetes</taxon>
        <taxon>Hypocreomycetidae</taxon>
        <taxon>Hypocreales</taxon>
        <taxon>Cordycipitaceae</taxon>
        <taxon>Akanthomyces</taxon>
    </lineage>
</organism>
<dbReference type="AlphaFoldDB" id="A0A9W8ULB7"/>
<dbReference type="KEGG" id="amus:LMH87_009763"/>
<accession>A0A9W8ULB7</accession>
<name>A0A9W8ULB7_AKAMU</name>
<proteinExistence type="predicted"/>
<evidence type="ECO:0000313" key="1">
    <source>
        <dbReference type="EMBL" id="KAJ4153268.1"/>
    </source>
</evidence>
<dbReference type="GeneID" id="80896922"/>
<keyword evidence="2" id="KW-1185">Reference proteome</keyword>
<comment type="caution">
    <text evidence="1">The sequence shown here is derived from an EMBL/GenBank/DDBJ whole genome shotgun (WGS) entry which is preliminary data.</text>
</comment>
<evidence type="ECO:0000313" key="2">
    <source>
        <dbReference type="Proteomes" id="UP001144673"/>
    </source>
</evidence>
<dbReference type="Proteomes" id="UP001144673">
    <property type="component" value="Chromosome 5"/>
</dbReference>
<dbReference type="RefSeq" id="XP_056053926.1">
    <property type="nucleotide sequence ID" value="XM_056196817.1"/>
</dbReference>
<reference evidence="1" key="1">
    <citation type="journal article" date="2023" name="Access Microbiol">
        <title>De-novo genome assembly for Akanthomyces muscarius, a biocontrol agent of insect agricultural pests.</title>
        <authorList>
            <person name="Erdos Z."/>
            <person name="Studholme D.J."/>
            <person name="Raymond B."/>
            <person name="Sharma M."/>
        </authorList>
    </citation>
    <scope>NUCLEOTIDE SEQUENCE</scope>
    <source>
        <strain evidence="1">Ve6</strain>
    </source>
</reference>